<dbReference type="InterPro" id="IPR005182">
    <property type="entry name" value="YdbS-like_PH"/>
</dbReference>
<dbReference type="Proteomes" id="UP000629619">
    <property type="component" value="Unassembled WGS sequence"/>
</dbReference>
<keyword evidence="5" id="KW-1185">Reference proteome</keyword>
<dbReference type="RefSeq" id="WP_239102783.1">
    <property type="nucleotide sequence ID" value="NZ_BOMW01000035.1"/>
</dbReference>
<evidence type="ECO:0000313" key="5">
    <source>
        <dbReference type="Proteomes" id="UP000629619"/>
    </source>
</evidence>
<reference evidence="4" key="1">
    <citation type="submission" date="2021-01" db="EMBL/GenBank/DDBJ databases">
        <title>Whole genome shotgun sequence of Actinoplanes siamensis NBRC 109076.</title>
        <authorList>
            <person name="Komaki H."/>
            <person name="Tamura T."/>
        </authorList>
    </citation>
    <scope>NUCLEOTIDE SEQUENCE</scope>
    <source>
        <strain evidence="4">NBRC 109076</strain>
    </source>
</reference>
<comment type="caution">
    <text evidence="4">The sequence shown here is derived from an EMBL/GenBank/DDBJ whole genome shotgun (WGS) entry which is preliminary data.</text>
</comment>
<feature type="domain" description="YdbS-like PH" evidence="3">
    <location>
        <begin position="78"/>
        <end position="152"/>
    </location>
</feature>
<gene>
    <name evidence="4" type="ORF">Asi03nite_39260</name>
</gene>
<dbReference type="AlphaFoldDB" id="A0A919N8E8"/>
<proteinExistence type="predicted"/>
<dbReference type="Pfam" id="PF03703">
    <property type="entry name" value="bPH_2"/>
    <property type="match status" value="1"/>
</dbReference>
<feature type="transmembrane region" description="Helical" evidence="2">
    <location>
        <begin position="25"/>
        <end position="46"/>
    </location>
</feature>
<dbReference type="PANTHER" id="PTHR34473">
    <property type="entry name" value="UPF0699 TRANSMEMBRANE PROTEIN YDBS"/>
    <property type="match status" value="1"/>
</dbReference>
<protein>
    <submittedName>
        <fullName evidence="4">Membrane protein</fullName>
    </submittedName>
</protein>
<evidence type="ECO:0000256" key="2">
    <source>
        <dbReference type="SAM" id="Phobius"/>
    </source>
</evidence>
<sequence>MAFPAEVLAEHEEVVLHLRPHGKSVVGPALVVALTLTGTIMAWVLLPDNEGGRIGFVLVVAIMLYHGVRYGLHPLAQWRCTHYVLTGERLLMQRGVLVRERRDLPLNRVNDHALTQSLLDRLFGTGTLVIDSIGEQSARLTGVPRAQRVQTLLYELIERAPDDADDADDAEEADDEEVSASAGRPARPRSPERRQR</sequence>
<evidence type="ECO:0000313" key="4">
    <source>
        <dbReference type="EMBL" id="GIF06388.1"/>
    </source>
</evidence>
<accession>A0A919N8E8</accession>
<organism evidence="4 5">
    <name type="scientific">Actinoplanes siamensis</name>
    <dbReference type="NCBI Taxonomy" id="1223317"/>
    <lineage>
        <taxon>Bacteria</taxon>
        <taxon>Bacillati</taxon>
        <taxon>Actinomycetota</taxon>
        <taxon>Actinomycetes</taxon>
        <taxon>Micromonosporales</taxon>
        <taxon>Micromonosporaceae</taxon>
        <taxon>Actinoplanes</taxon>
    </lineage>
</organism>
<name>A0A919N8E8_9ACTN</name>
<feature type="compositionally biased region" description="Acidic residues" evidence="1">
    <location>
        <begin position="163"/>
        <end position="178"/>
    </location>
</feature>
<keyword evidence="2" id="KW-1133">Transmembrane helix</keyword>
<keyword evidence="2" id="KW-0812">Transmembrane</keyword>
<dbReference type="PANTHER" id="PTHR34473:SF2">
    <property type="entry name" value="UPF0699 TRANSMEMBRANE PROTEIN YDBT"/>
    <property type="match status" value="1"/>
</dbReference>
<keyword evidence="2" id="KW-0472">Membrane</keyword>
<evidence type="ECO:0000259" key="3">
    <source>
        <dbReference type="Pfam" id="PF03703"/>
    </source>
</evidence>
<evidence type="ECO:0000256" key="1">
    <source>
        <dbReference type="SAM" id="MobiDB-lite"/>
    </source>
</evidence>
<feature type="region of interest" description="Disordered" evidence="1">
    <location>
        <begin position="160"/>
        <end position="196"/>
    </location>
</feature>
<feature type="transmembrane region" description="Helical" evidence="2">
    <location>
        <begin position="52"/>
        <end position="72"/>
    </location>
</feature>
<dbReference type="EMBL" id="BOMW01000035">
    <property type="protein sequence ID" value="GIF06388.1"/>
    <property type="molecule type" value="Genomic_DNA"/>
</dbReference>